<dbReference type="Pfam" id="PF13614">
    <property type="entry name" value="AAA_31"/>
    <property type="match status" value="1"/>
</dbReference>
<dbReference type="GO" id="GO:0016887">
    <property type="term" value="F:ATP hydrolysis activity"/>
    <property type="evidence" value="ECO:0007669"/>
    <property type="project" value="TreeGrafter"/>
</dbReference>
<dbReference type="InterPro" id="IPR027417">
    <property type="entry name" value="P-loop_NTPase"/>
</dbReference>
<dbReference type="GO" id="GO:0051782">
    <property type="term" value="P:negative regulation of cell division"/>
    <property type="evidence" value="ECO:0007669"/>
    <property type="project" value="TreeGrafter"/>
</dbReference>
<proteinExistence type="predicted"/>
<dbReference type="OrthoDB" id="3448281at2"/>
<dbReference type="GO" id="GO:0009898">
    <property type="term" value="C:cytoplasmic side of plasma membrane"/>
    <property type="evidence" value="ECO:0007669"/>
    <property type="project" value="TreeGrafter"/>
</dbReference>
<protein>
    <submittedName>
        <fullName evidence="3">MinD/ParA family protein</fullName>
    </submittedName>
</protein>
<feature type="compositionally biased region" description="Basic and acidic residues" evidence="1">
    <location>
        <begin position="379"/>
        <end position="391"/>
    </location>
</feature>
<keyword evidence="4" id="KW-1185">Reference proteome</keyword>
<feature type="region of interest" description="Disordered" evidence="1">
    <location>
        <begin position="379"/>
        <end position="398"/>
    </location>
</feature>
<dbReference type="RefSeq" id="WP_140736890.1">
    <property type="nucleotide sequence ID" value="NZ_RCZM01000001.1"/>
</dbReference>
<evidence type="ECO:0000259" key="2">
    <source>
        <dbReference type="Pfam" id="PF13614"/>
    </source>
</evidence>
<name>A0A502D565_9MICO</name>
<dbReference type="GO" id="GO:0005829">
    <property type="term" value="C:cytosol"/>
    <property type="evidence" value="ECO:0007669"/>
    <property type="project" value="TreeGrafter"/>
</dbReference>
<dbReference type="Proteomes" id="UP000317722">
    <property type="component" value="Unassembled WGS sequence"/>
</dbReference>
<dbReference type="GO" id="GO:0005524">
    <property type="term" value="F:ATP binding"/>
    <property type="evidence" value="ECO:0007669"/>
    <property type="project" value="TreeGrafter"/>
</dbReference>
<sequence>MTLLWDADPGAADRYNFAVGGDIVRVDSASSLQHVLQDSSGESLVVIGPEVDMQSACDFSELCRVEYPEVGVVLLRRRLDVTVLGQALRSGVREVTAADDLTGLADAARRSRELTQRVAGHHHEGSRDGRVVTVFSAKGGVGKTTFSTNIGAYLASTGAKVLIVDLDLAFGDVAISLQLLPQNSIADVLSMAGHLDEQGLQSVVTHHESGLDAAAAPAEPSDADRIPGSAISELLKVAKRVYDYIIVDTPPAFTEHVLAAFDVSDLLVLIATLDIPAVKNLRLTLDTLDLLGNSKDSRIVVLNRSDAKVGLRAEDVVAAIKTDIAIMVPSSVAVPASVNRGVPLVLDEPKHPVSAAFRDLVERHVRVAVAGVDGAEPVAREEPRRRGDRWLLSRGGKS</sequence>
<dbReference type="InterPro" id="IPR050625">
    <property type="entry name" value="ParA/MinD_ATPase"/>
</dbReference>
<organism evidence="3 4">
    <name type="scientific">Pedococcus bigeumensis</name>
    <dbReference type="NCBI Taxonomy" id="433644"/>
    <lineage>
        <taxon>Bacteria</taxon>
        <taxon>Bacillati</taxon>
        <taxon>Actinomycetota</taxon>
        <taxon>Actinomycetes</taxon>
        <taxon>Micrococcales</taxon>
        <taxon>Intrasporangiaceae</taxon>
        <taxon>Pedococcus</taxon>
    </lineage>
</organism>
<accession>A0A502D565</accession>
<comment type="caution">
    <text evidence="3">The sequence shown here is derived from an EMBL/GenBank/DDBJ whole genome shotgun (WGS) entry which is preliminary data.</text>
</comment>
<dbReference type="PANTHER" id="PTHR43384">
    <property type="entry name" value="SEPTUM SITE-DETERMINING PROTEIN MIND HOMOLOG, CHLOROPLASTIC-RELATED"/>
    <property type="match status" value="1"/>
</dbReference>
<dbReference type="PANTHER" id="PTHR43384:SF13">
    <property type="entry name" value="SLR0110 PROTEIN"/>
    <property type="match status" value="1"/>
</dbReference>
<feature type="domain" description="AAA" evidence="2">
    <location>
        <begin position="130"/>
        <end position="295"/>
    </location>
</feature>
<dbReference type="InterPro" id="IPR025669">
    <property type="entry name" value="AAA_dom"/>
</dbReference>
<evidence type="ECO:0000256" key="1">
    <source>
        <dbReference type="SAM" id="MobiDB-lite"/>
    </source>
</evidence>
<evidence type="ECO:0000313" key="4">
    <source>
        <dbReference type="Proteomes" id="UP000317722"/>
    </source>
</evidence>
<evidence type="ECO:0000313" key="3">
    <source>
        <dbReference type="EMBL" id="TPG19246.1"/>
    </source>
</evidence>
<gene>
    <name evidence="3" type="ORF">EAH86_01710</name>
</gene>
<dbReference type="AlphaFoldDB" id="A0A502D565"/>
<dbReference type="Gene3D" id="3.40.50.300">
    <property type="entry name" value="P-loop containing nucleotide triphosphate hydrolases"/>
    <property type="match status" value="1"/>
</dbReference>
<dbReference type="SUPFAM" id="SSF52540">
    <property type="entry name" value="P-loop containing nucleoside triphosphate hydrolases"/>
    <property type="match status" value="1"/>
</dbReference>
<reference evidence="3 4" key="1">
    <citation type="journal article" date="2019" name="Environ. Microbiol.">
        <title>Species interactions and distinct microbial communities in high Arctic permafrost affected cryosols are associated with the CH4 and CO2 gas fluxes.</title>
        <authorList>
            <person name="Altshuler I."/>
            <person name="Hamel J."/>
            <person name="Turney S."/>
            <person name="Magnuson E."/>
            <person name="Levesque R."/>
            <person name="Greer C."/>
            <person name="Whyte L.G."/>
        </authorList>
    </citation>
    <scope>NUCLEOTIDE SEQUENCE [LARGE SCALE GENOMIC DNA]</scope>
    <source>
        <strain evidence="3 4">S9.3A</strain>
    </source>
</reference>
<dbReference type="EMBL" id="RCZM01000001">
    <property type="protein sequence ID" value="TPG19246.1"/>
    <property type="molecule type" value="Genomic_DNA"/>
</dbReference>